<proteinExistence type="inferred from homology"/>
<dbReference type="PANTHER" id="PTHR10746:SF6">
    <property type="entry name" value="LARGE RIBOSOMAL SUBUNIT PROTEIN UL4M"/>
    <property type="match status" value="1"/>
</dbReference>
<feature type="compositionally biased region" description="Basic and acidic residues" evidence="5">
    <location>
        <begin position="31"/>
        <end position="43"/>
    </location>
</feature>
<keyword evidence="7" id="KW-1185">Reference proteome</keyword>
<keyword evidence="2" id="KW-0689">Ribosomal protein</keyword>
<feature type="compositionally biased region" description="Low complexity" evidence="5">
    <location>
        <begin position="71"/>
        <end position="82"/>
    </location>
</feature>
<dbReference type="GO" id="GO:1990904">
    <property type="term" value="C:ribonucleoprotein complex"/>
    <property type="evidence" value="ECO:0007669"/>
    <property type="project" value="UniProtKB-KW"/>
</dbReference>
<evidence type="ECO:0000256" key="5">
    <source>
        <dbReference type="SAM" id="MobiDB-lite"/>
    </source>
</evidence>
<dbReference type="Pfam" id="PF00573">
    <property type="entry name" value="Ribosomal_L4"/>
    <property type="match status" value="1"/>
</dbReference>
<dbReference type="OrthoDB" id="275876at2759"/>
<dbReference type="InterPro" id="IPR023574">
    <property type="entry name" value="Ribosomal_uL4_dom_sf"/>
</dbReference>
<comment type="similarity">
    <text evidence="1">Belongs to the universal ribosomal protein uL4 family.</text>
</comment>
<dbReference type="Gene3D" id="3.40.1370.10">
    <property type="match status" value="1"/>
</dbReference>
<keyword evidence="3" id="KW-0687">Ribonucleoprotein</keyword>
<organism evidence="6 7">
    <name type="scientific">Panicum miliaceum</name>
    <name type="common">Proso millet</name>
    <name type="synonym">Broomcorn millet</name>
    <dbReference type="NCBI Taxonomy" id="4540"/>
    <lineage>
        <taxon>Eukaryota</taxon>
        <taxon>Viridiplantae</taxon>
        <taxon>Streptophyta</taxon>
        <taxon>Embryophyta</taxon>
        <taxon>Tracheophyta</taxon>
        <taxon>Spermatophyta</taxon>
        <taxon>Magnoliopsida</taxon>
        <taxon>Liliopsida</taxon>
        <taxon>Poales</taxon>
        <taxon>Poaceae</taxon>
        <taxon>PACMAD clade</taxon>
        <taxon>Panicoideae</taxon>
        <taxon>Panicodae</taxon>
        <taxon>Paniceae</taxon>
        <taxon>Panicinae</taxon>
        <taxon>Panicum</taxon>
        <taxon>Panicum sect. Panicum</taxon>
    </lineage>
</organism>
<dbReference type="Proteomes" id="UP000275267">
    <property type="component" value="Unassembled WGS sequence"/>
</dbReference>
<feature type="region of interest" description="Disordered" evidence="5">
    <location>
        <begin position="1"/>
        <end position="129"/>
    </location>
</feature>
<dbReference type="AlphaFoldDB" id="A0A3L6TNT1"/>
<evidence type="ECO:0000256" key="4">
    <source>
        <dbReference type="ARBA" id="ARBA00040565"/>
    </source>
</evidence>
<dbReference type="InterPro" id="IPR002136">
    <property type="entry name" value="Ribosomal_uL4"/>
</dbReference>
<evidence type="ECO:0000256" key="1">
    <source>
        <dbReference type="ARBA" id="ARBA00010528"/>
    </source>
</evidence>
<dbReference type="STRING" id="4540.A0A3L6TNT1"/>
<dbReference type="GO" id="GO:0005840">
    <property type="term" value="C:ribosome"/>
    <property type="evidence" value="ECO:0007669"/>
    <property type="project" value="UniProtKB-KW"/>
</dbReference>
<reference evidence="7" key="1">
    <citation type="journal article" date="2019" name="Nat. Commun.">
        <title>The genome of broomcorn millet.</title>
        <authorList>
            <person name="Zou C."/>
            <person name="Miki D."/>
            <person name="Li D."/>
            <person name="Tang Q."/>
            <person name="Xiao L."/>
            <person name="Rajput S."/>
            <person name="Deng P."/>
            <person name="Jia W."/>
            <person name="Huang R."/>
            <person name="Zhang M."/>
            <person name="Sun Y."/>
            <person name="Hu J."/>
            <person name="Fu X."/>
            <person name="Schnable P.S."/>
            <person name="Li F."/>
            <person name="Zhang H."/>
            <person name="Feng B."/>
            <person name="Zhu X."/>
            <person name="Liu R."/>
            <person name="Schnable J.C."/>
            <person name="Zhu J.-K."/>
            <person name="Zhang H."/>
        </authorList>
    </citation>
    <scope>NUCLEOTIDE SEQUENCE [LARGE SCALE GENOMIC DNA]</scope>
</reference>
<accession>A0A3L6TNT1</accession>
<gene>
    <name evidence="6" type="ORF">C2845_PM01G35020</name>
</gene>
<dbReference type="SUPFAM" id="SSF52166">
    <property type="entry name" value="Ribosomal protein L4"/>
    <property type="match status" value="1"/>
</dbReference>
<dbReference type="EMBL" id="PQIB02000001">
    <property type="protein sequence ID" value="RLN41842.1"/>
    <property type="molecule type" value="Genomic_DNA"/>
</dbReference>
<feature type="compositionally biased region" description="Acidic residues" evidence="5">
    <location>
        <begin position="57"/>
        <end position="70"/>
    </location>
</feature>
<feature type="compositionally biased region" description="Basic and acidic residues" evidence="5">
    <location>
        <begin position="106"/>
        <end position="126"/>
    </location>
</feature>
<dbReference type="PANTHER" id="PTHR10746">
    <property type="entry name" value="50S RIBOSOMAL PROTEIN L4"/>
    <property type="match status" value="1"/>
</dbReference>
<dbReference type="GO" id="GO:0003735">
    <property type="term" value="F:structural constituent of ribosome"/>
    <property type="evidence" value="ECO:0007669"/>
    <property type="project" value="InterPro"/>
</dbReference>
<evidence type="ECO:0000256" key="3">
    <source>
        <dbReference type="ARBA" id="ARBA00023274"/>
    </source>
</evidence>
<evidence type="ECO:0000313" key="6">
    <source>
        <dbReference type="EMBL" id="RLN41842.1"/>
    </source>
</evidence>
<comment type="caution">
    <text evidence="6">The sequence shown here is derived from an EMBL/GenBank/DDBJ whole genome shotgun (WGS) entry which is preliminary data.</text>
</comment>
<name>A0A3L6TNT1_PANMI</name>
<dbReference type="GO" id="GO:0006412">
    <property type="term" value="P:translation"/>
    <property type="evidence" value="ECO:0007669"/>
    <property type="project" value="InterPro"/>
</dbReference>
<sequence length="505" mass="54364">MAGLGFEETELRLGLPGGGSDAGDAAAARKRGFEETIDLKLKLEQPAPSAAARVEKEAEEGEPEEEEEAADVVAAASPAASATGGGNMKRSPSQSSVVTADDVQPDPEKPRAPKPCDDEASHRTEDVQPPSQLAVPLSALVHSAATASLCLRTAGRRRSLPLLLPMRALARAASLLRRAAGSAPAPVAPYRPPPGARPSLVKVRTPPPPPPPCGGAPLPGYRWCCCYLNGGGGGGSSSRGFRSARLNILCSSGCRLGITPFTKFLKGGAKLSHFPAITVVPAAARNLPAFCFSGYSTLLAPANEVLIPPELLSSKTVWTPDRELGQYEDLVARVTNFHNEDKGFMVLDGDVFDVPIRKDIVHRVVRWQLAKRQQFRGGATMHGPKPRSHAIKLQKKVRRLGLKIALSARTAEGKLLIFEDLEVPSHKTKNIVQYIRQMDDTKKVLLVDGDDIDKKLKLATQNLHYVNVLPSIGLNVYSILQHDTLVMTRAAINRIVERMHTPINR</sequence>
<evidence type="ECO:0000256" key="2">
    <source>
        <dbReference type="ARBA" id="ARBA00022980"/>
    </source>
</evidence>
<protein>
    <recommendedName>
        <fullName evidence="4">Large ribosomal subunit protein uL4m</fullName>
    </recommendedName>
</protein>
<evidence type="ECO:0000313" key="7">
    <source>
        <dbReference type="Proteomes" id="UP000275267"/>
    </source>
</evidence>
<dbReference type="InterPro" id="IPR013005">
    <property type="entry name" value="Ribosomal_uL4-like"/>
</dbReference>